<dbReference type="Proteomes" id="UP001497680">
    <property type="component" value="Unassembled WGS sequence"/>
</dbReference>
<comment type="caution">
    <text evidence="1">The sequence shown here is derived from an EMBL/GenBank/DDBJ whole genome shotgun (WGS) entry which is preliminary data.</text>
</comment>
<dbReference type="EMBL" id="MU394313">
    <property type="protein sequence ID" value="KAI6086724.1"/>
    <property type="molecule type" value="Genomic_DNA"/>
</dbReference>
<reference evidence="1 2" key="1">
    <citation type="journal article" date="2022" name="New Phytol.">
        <title>Ecological generalism drives hyperdiversity of secondary metabolite gene clusters in xylarialean endophytes.</title>
        <authorList>
            <person name="Franco M.E.E."/>
            <person name="Wisecaver J.H."/>
            <person name="Arnold A.E."/>
            <person name="Ju Y.M."/>
            <person name="Slot J.C."/>
            <person name="Ahrendt S."/>
            <person name="Moore L.P."/>
            <person name="Eastman K.E."/>
            <person name="Scott K."/>
            <person name="Konkel Z."/>
            <person name="Mondo S.J."/>
            <person name="Kuo A."/>
            <person name="Hayes R.D."/>
            <person name="Haridas S."/>
            <person name="Andreopoulos B."/>
            <person name="Riley R."/>
            <person name="LaButti K."/>
            <person name="Pangilinan J."/>
            <person name="Lipzen A."/>
            <person name="Amirebrahimi M."/>
            <person name="Yan J."/>
            <person name="Adam C."/>
            <person name="Keymanesh K."/>
            <person name="Ng V."/>
            <person name="Louie K."/>
            <person name="Northen T."/>
            <person name="Drula E."/>
            <person name="Henrissat B."/>
            <person name="Hsieh H.M."/>
            <person name="Youens-Clark K."/>
            <person name="Lutzoni F."/>
            <person name="Miadlikowska J."/>
            <person name="Eastwood D.C."/>
            <person name="Hamelin R.C."/>
            <person name="Grigoriev I.V."/>
            <person name="U'Ren J.M."/>
        </authorList>
    </citation>
    <scope>NUCLEOTIDE SEQUENCE [LARGE SCALE GENOMIC DNA]</scope>
    <source>
        <strain evidence="1 2">ER1909</strain>
    </source>
</reference>
<protein>
    <submittedName>
        <fullName evidence="1">Subtilisin-like protein</fullName>
    </submittedName>
</protein>
<gene>
    <name evidence="1" type="ORF">F4821DRAFT_124621</name>
</gene>
<sequence>MAPSFAAIFTGLLALTPLVTLANPVNKWRPSTAATTSVSSVSAFVSNPDASNVVPNSYIVVYNKNFTDDIIDAHEAAIKVAIKKRNLGKRGLNGQLLSTRVRSFAMSGWRAMALDSDDVMMTEINNMDMVKYVEANTYVNASALMNQVNAPTGLVRISHTDAGDSGYVFDDSAGEGITAYIVDTGIMVTHEDYQGRAVMAFNAVEEEEATDLNGHGSHVAGTIGGATFGVAKNVQLMGVKVLDASGGGTNADVIDGLNFVASNATAGKSVMNMSLGGPASQAVNDAIERLFSAGVVPVVAAGNEAQNAANVSPASSPNAITVGAIDQTNDRRASFSNFGAVVDVYAPGVDVESVGITSNTATETLSGTSMASPHIAGLAAYLMSLESLTDPTAVSDRIKELGAATGATVGRNAKGTTNVIANNGNL</sequence>
<organism evidence="1 2">
    <name type="scientific">Hypoxylon rubiginosum</name>
    <dbReference type="NCBI Taxonomy" id="110542"/>
    <lineage>
        <taxon>Eukaryota</taxon>
        <taxon>Fungi</taxon>
        <taxon>Dikarya</taxon>
        <taxon>Ascomycota</taxon>
        <taxon>Pezizomycotina</taxon>
        <taxon>Sordariomycetes</taxon>
        <taxon>Xylariomycetidae</taxon>
        <taxon>Xylariales</taxon>
        <taxon>Hypoxylaceae</taxon>
        <taxon>Hypoxylon</taxon>
    </lineage>
</organism>
<evidence type="ECO:0000313" key="2">
    <source>
        <dbReference type="Proteomes" id="UP001497680"/>
    </source>
</evidence>
<keyword evidence="2" id="KW-1185">Reference proteome</keyword>
<evidence type="ECO:0000313" key="1">
    <source>
        <dbReference type="EMBL" id="KAI6086724.1"/>
    </source>
</evidence>
<name>A0ACC0D1U1_9PEZI</name>
<proteinExistence type="predicted"/>
<accession>A0ACC0D1U1</accession>